<name>A0ABS8D7P7_9NEIS</name>
<evidence type="ECO:0000256" key="3">
    <source>
        <dbReference type="PROSITE-ProRule" id="PRU00169"/>
    </source>
</evidence>
<keyword evidence="6" id="KW-0548">Nucleotidyltransferase</keyword>
<keyword evidence="6" id="KW-0808">Transferase</keyword>
<dbReference type="SMART" id="SM00267">
    <property type="entry name" value="GGDEF"/>
    <property type="match status" value="1"/>
</dbReference>
<dbReference type="Gene3D" id="3.30.70.270">
    <property type="match status" value="1"/>
</dbReference>
<dbReference type="InterPro" id="IPR001789">
    <property type="entry name" value="Sig_transdc_resp-reg_receiver"/>
</dbReference>
<evidence type="ECO:0000259" key="4">
    <source>
        <dbReference type="PROSITE" id="PS50110"/>
    </source>
</evidence>
<dbReference type="InterPro" id="IPR000160">
    <property type="entry name" value="GGDEF_dom"/>
</dbReference>
<dbReference type="InterPro" id="IPR043128">
    <property type="entry name" value="Rev_trsase/Diguanyl_cyclase"/>
</dbReference>
<evidence type="ECO:0000259" key="5">
    <source>
        <dbReference type="PROSITE" id="PS50887"/>
    </source>
</evidence>
<feature type="domain" description="Response regulatory" evidence="4">
    <location>
        <begin position="17"/>
        <end position="132"/>
    </location>
</feature>
<evidence type="ECO:0000313" key="7">
    <source>
        <dbReference type="Proteomes" id="UP001165395"/>
    </source>
</evidence>
<dbReference type="RefSeq" id="WP_227181020.1">
    <property type="nucleotide sequence ID" value="NZ_JAJBZT010000006.1"/>
</dbReference>
<dbReference type="NCBIfam" id="TIGR00254">
    <property type="entry name" value="GGDEF"/>
    <property type="match status" value="1"/>
</dbReference>
<dbReference type="EMBL" id="JAJBZT010000006">
    <property type="protein sequence ID" value="MCB6184207.1"/>
    <property type="molecule type" value="Genomic_DNA"/>
</dbReference>
<accession>A0ABS8D7P7</accession>
<proteinExistence type="predicted"/>
<dbReference type="PANTHER" id="PTHR45138:SF9">
    <property type="entry name" value="DIGUANYLATE CYCLASE DGCM-RELATED"/>
    <property type="match status" value="1"/>
</dbReference>
<evidence type="ECO:0000256" key="2">
    <source>
        <dbReference type="ARBA" id="ARBA00034247"/>
    </source>
</evidence>
<dbReference type="PROSITE" id="PS50110">
    <property type="entry name" value="RESPONSE_REGULATORY"/>
    <property type="match status" value="1"/>
</dbReference>
<evidence type="ECO:0000256" key="1">
    <source>
        <dbReference type="ARBA" id="ARBA00012528"/>
    </source>
</evidence>
<feature type="domain" description="GGDEF" evidence="5">
    <location>
        <begin position="175"/>
        <end position="311"/>
    </location>
</feature>
<dbReference type="GO" id="GO:0052621">
    <property type="term" value="F:diguanylate cyclase activity"/>
    <property type="evidence" value="ECO:0007669"/>
    <property type="project" value="UniProtKB-EC"/>
</dbReference>
<gene>
    <name evidence="6" type="ORF">LIN78_11685</name>
</gene>
<dbReference type="SUPFAM" id="SSF52172">
    <property type="entry name" value="CheY-like"/>
    <property type="match status" value="1"/>
</dbReference>
<dbReference type="EC" id="2.7.7.65" evidence="1"/>
<protein>
    <recommendedName>
        <fullName evidence="1">diguanylate cyclase</fullName>
        <ecNumber evidence="1">2.7.7.65</ecNumber>
    </recommendedName>
</protein>
<reference evidence="6" key="1">
    <citation type="submission" date="2021-10" db="EMBL/GenBank/DDBJ databases">
        <title>The complete genome sequence of Leeia sp. TBRC 13508.</title>
        <authorList>
            <person name="Charoenyingcharoen P."/>
            <person name="Yukphan P."/>
        </authorList>
    </citation>
    <scope>NUCLEOTIDE SEQUENCE</scope>
    <source>
        <strain evidence="6">TBRC 13508</strain>
    </source>
</reference>
<comment type="caution">
    <text evidence="6">The sequence shown here is derived from an EMBL/GenBank/DDBJ whole genome shotgun (WGS) entry which is preliminary data.</text>
</comment>
<comment type="catalytic activity">
    <reaction evidence="2">
        <text>2 GTP = 3',3'-c-di-GMP + 2 diphosphate</text>
        <dbReference type="Rhea" id="RHEA:24898"/>
        <dbReference type="ChEBI" id="CHEBI:33019"/>
        <dbReference type="ChEBI" id="CHEBI:37565"/>
        <dbReference type="ChEBI" id="CHEBI:58805"/>
        <dbReference type="EC" id="2.7.7.65"/>
    </reaction>
</comment>
<dbReference type="Pfam" id="PF00990">
    <property type="entry name" value="GGDEF"/>
    <property type="match status" value="1"/>
</dbReference>
<dbReference type="SUPFAM" id="SSF55073">
    <property type="entry name" value="Nucleotide cyclase"/>
    <property type="match status" value="1"/>
</dbReference>
<dbReference type="CDD" id="cd01949">
    <property type="entry name" value="GGDEF"/>
    <property type="match status" value="1"/>
</dbReference>
<dbReference type="InterPro" id="IPR029787">
    <property type="entry name" value="Nucleotide_cyclase"/>
</dbReference>
<keyword evidence="7" id="KW-1185">Reference proteome</keyword>
<feature type="modified residue" description="4-aspartylphosphate" evidence="3">
    <location>
        <position position="65"/>
    </location>
</feature>
<keyword evidence="3" id="KW-0597">Phosphoprotein</keyword>
<organism evidence="6 7">
    <name type="scientific">Leeia speluncae</name>
    <dbReference type="NCBI Taxonomy" id="2884804"/>
    <lineage>
        <taxon>Bacteria</taxon>
        <taxon>Pseudomonadati</taxon>
        <taxon>Pseudomonadota</taxon>
        <taxon>Betaproteobacteria</taxon>
        <taxon>Neisseriales</taxon>
        <taxon>Leeiaceae</taxon>
        <taxon>Leeia</taxon>
    </lineage>
</organism>
<dbReference type="PROSITE" id="PS50887">
    <property type="entry name" value="GGDEF"/>
    <property type="match status" value="1"/>
</dbReference>
<dbReference type="PANTHER" id="PTHR45138">
    <property type="entry name" value="REGULATORY COMPONENTS OF SENSORY TRANSDUCTION SYSTEM"/>
    <property type="match status" value="1"/>
</dbReference>
<dbReference type="Pfam" id="PF00072">
    <property type="entry name" value="Response_reg"/>
    <property type="match status" value="1"/>
</dbReference>
<dbReference type="InterPro" id="IPR050469">
    <property type="entry name" value="Diguanylate_Cyclase"/>
</dbReference>
<dbReference type="Gene3D" id="3.40.50.2300">
    <property type="match status" value="1"/>
</dbReference>
<sequence>MHSKIEQLIAQIGTKPKLLIADDVPANIIMLGELFQDTCQVYMALDGEKAFEIAMDVLPDLILLDINMPKMDGHQLIKKLKNTPATSDIPTIFLTGNNDIESEENAFDEGAVDFITKPIHAKVTKARVFTHLVNKLQSDLLRRATLLDGLTGLYNRLGLNKYLEVFYLDCFREKRPISVLMIDVDFFKRYNDHFGHLQGDECLKQVAQSLNLSVKRPRDIVSRFGGEEFCCVLSNCDLFAAELVASRMCEEIRQLALPHPDSEAAEVVTISIGVASTIPESRQDADKLVGKADEMLYLAKKAGRNSFYSNR</sequence>
<dbReference type="InterPro" id="IPR011006">
    <property type="entry name" value="CheY-like_superfamily"/>
</dbReference>
<dbReference type="SMART" id="SM00448">
    <property type="entry name" value="REC"/>
    <property type="match status" value="1"/>
</dbReference>
<dbReference type="Proteomes" id="UP001165395">
    <property type="component" value="Unassembled WGS sequence"/>
</dbReference>
<evidence type="ECO:0000313" key="6">
    <source>
        <dbReference type="EMBL" id="MCB6184207.1"/>
    </source>
</evidence>